<keyword evidence="6 10" id="KW-0653">Protein transport</keyword>
<keyword evidence="2 10" id="KW-0813">Transport</keyword>
<dbReference type="SUPFAM" id="SSF144122">
    <property type="entry name" value="Tim10-like"/>
    <property type="match status" value="1"/>
</dbReference>
<dbReference type="EMBL" id="KN881666">
    <property type="protein sequence ID" value="KIY51393.1"/>
    <property type="molecule type" value="Genomic_DNA"/>
</dbReference>
<keyword evidence="3" id="KW-0479">Metal-binding</keyword>
<evidence type="ECO:0000313" key="12">
    <source>
        <dbReference type="EMBL" id="KIY51393.1"/>
    </source>
</evidence>
<dbReference type="Proteomes" id="UP000054144">
    <property type="component" value="Unassembled WGS sequence"/>
</dbReference>
<dbReference type="GO" id="GO:0045039">
    <property type="term" value="P:protein insertion into mitochondrial inner membrane"/>
    <property type="evidence" value="ECO:0007669"/>
    <property type="project" value="TreeGrafter"/>
</dbReference>
<evidence type="ECO:0000256" key="10">
    <source>
        <dbReference type="RuleBase" id="RU367043"/>
    </source>
</evidence>
<protein>
    <recommendedName>
        <fullName evidence="10">Mitochondrial import inner membrane translocase subunit</fullName>
    </recommendedName>
</protein>
<keyword evidence="7 10" id="KW-0811">Translocation</keyword>
<evidence type="ECO:0000259" key="11">
    <source>
        <dbReference type="Pfam" id="PF02953"/>
    </source>
</evidence>
<comment type="similarity">
    <text evidence="1 10">Belongs to the small Tim family.</text>
</comment>
<keyword evidence="5" id="KW-0862">Zinc</keyword>
<evidence type="ECO:0000256" key="2">
    <source>
        <dbReference type="ARBA" id="ARBA00022448"/>
    </source>
</evidence>
<evidence type="ECO:0000256" key="3">
    <source>
        <dbReference type="ARBA" id="ARBA00022723"/>
    </source>
</evidence>
<dbReference type="PANTHER" id="PTHR11038:SF16">
    <property type="entry name" value="MITOCHONDRIAL IMPORT INNER MEMBRANE TRANSLOCASE SUBUNIT TIM10"/>
    <property type="match status" value="1"/>
</dbReference>
<dbReference type="OrthoDB" id="274922at2759"/>
<evidence type="ECO:0000256" key="7">
    <source>
        <dbReference type="ARBA" id="ARBA00023010"/>
    </source>
</evidence>
<keyword evidence="10" id="KW-0143">Chaperone</keyword>
<dbReference type="InterPro" id="IPR035427">
    <property type="entry name" value="Tim10-like_dom_sf"/>
</dbReference>
<sequence length="94" mass="10375">MSFLGGRAPVPNGGINHDKVEGALLEMDSIRDFFTKMILSCHNKCISQRYTEGDLNKGESVCVDRCVKKYTEVQRIVNEKMMPQGQMGGGAIGH</sequence>
<comment type="subunit">
    <text evidence="10">Heterohexamer.</text>
</comment>
<feature type="domain" description="Tim10-like" evidence="11">
    <location>
        <begin position="24"/>
        <end position="81"/>
    </location>
</feature>
<dbReference type="AlphaFoldDB" id="A0A0D7AKT4"/>
<gene>
    <name evidence="12" type="ORF">FISHEDRAFT_37392</name>
</gene>
<evidence type="ECO:0000256" key="9">
    <source>
        <dbReference type="ARBA" id="ARBA00023157"/>
    </source>
</evidence>
<dbReference type="GO" id="GO:0015031">
    <property type="term" value="P:protein transport"/>
    <property type="evidence" value="ECO:0007669"/>
    <property type="project" value="UniProtKB-KW"/>
</dbReference>
<keyword evidence="4 10" id="KW-0472">Membrane</keyword>
<proteinExistence type="inferred from homology"/>
<evidence type="ECO:0000256" key="5">
    <source>
        <dbReference type="ARBA" id="ARBA00022833"/>
    </source>
</evidence>
<evidence type="ECO:0000256" key="8">
    <source>
        <dbReference type="ARBA" id="ARBA00023128"/>
    </source>
</evidence>
<name>A0A0D7AKT4_9AGAR</name>
<accession>A0A0D7AKT4</accession>
<keyword evidence="13" id="KW-1185">Reference proteome</keyword>
<dbReference type="PANTHER" id="PTHR11038">
    <property type="entry name" value="MITOCHONDRIAL IMPORT INNER MEMBRANE TRANSLOCASE SUBUNIT TIM10"/>
    <property type="match status" value="1"/>
</dbReference>
<dbReference type="Gene3D" id="1.10.287.810">
    <property type="entry name" value="Mitochondrial import inner membrane translocase subunit tim13 like domains"/>
    <property type="match status" value="1"/>
</dbReference>
<organism evidence="12 13">
    <name type="scientific">Fistulina hepatica ATCC 64428</name>
    <dbReference type="NCBI Taxonomy" id="1128425"/>
    <lineage>
        <taxon>Eukaryota</taxon>
        <taxon>Fungi</taxon>
        <taxon>Dikarya</taxon>
        <taxon>Basidiomycota</taxon>
        <taxon>Agaricomycotina</taxon>
        <taxon>Agaricomycetes</taxon>
        <taxon>Agaricomycetidae</taxon>
        <taxon>Agaricales</taxon>
        <taxon>Fistulinaceae</taxon>
        <taxon>Fistulina</taxon>
    </lineage>
</organism>
<comment type="subcellular location">
    <subcellularLocation>
        <location evidence="10">Mitochondrion inner membrane</location>
        <topology evidence="10">Peripheral membrane protein</topology>
        <orientation evidence="10">Intermembrane side</orientation>
    </subcellularLocation>
</comment>
<dbReference type="Pfam" id="PF02953">
    <property type="entry name" value="zf-Tim10_DDP"/>
    <property type="match status" value="1"/>
</dbReference>
<reference evidence="12 13" key="1">
    <citation type="journal article" date="2015" name="Fungal Genet. Biol.">
        <title>Evolution of novel wood decay mechanisms in Agaricales revealed by the genome sequences of Fistulina hepatica and Cylindrobasidium torrendii.</title>
        <authorList>
            <person name="Floudas D."/>
            <person name="Held B.W."/>
            <person name="Riley R."/>
            <person name="Nagy L.G."/>
            <person name="Koehler G."/>
            <person name="Ransdell A.S."/>
            <person name="Younus H."/>
            <person name="Chow J."/>
            <person name="Chiniquy J."/>
            <person name="Lipzen A."/>
            <person name="Tritt A."/>
            <person name="Sun H."/>
            <person name="Haridas S."/>
            <person name="LaButti K."/>
            <person name="Ohm R.A."/>
            <person name="Kues U."/>
            <person name="Blanchette R.A."/>
            <person name="Grigoriev I.V."/>
            <person name="Minto R.E."/>
            <person name="Hibbett D.S."/>
        </authorList>
    </citation>
    <scope>NUCLEOTIDE SEQUENCE [LARGE SCALE GENOMIC DNA]</scope>
    <source>
        <strain evidence="12 13">ATCC 64428</strain>
    </source>
</reference>
<dbReference type="InterPro" id="IPR004217">
    <property type="entry name" value="Tim10-like"/>
</dbReference>
<comment type="domain">
    <text evidence="10">The twin CX3C motif contains 4 conserved Cys residues that form 2 disulfide bonds in the mitochondrial intermembrane space.</text>
</comment>
<dbReference type="GO" id="GO:0005743">
    <property type="term" value="C:mitochondrial inner membrane"/>
    <property type="evidence" value="ECO:0007669"/>
    <property type="project" value="UniProtKB-SubCell"/>
</dbReference>
<dbReference type="GO" id="GO:0046872">
    <property type="term" value="F:metal ion binding"/>
    <property type="evidence" value="ECO:0007669"/>
    <property type="project" value="UniProtKB-KW"/>
</dbReference>
<evidence type="ECO:0000256" key="1">
    <source>
        <dbReference type="ARBA" id="ARBA00006720"/>
    </source>
</evidence>
<evidence type="ECO:0000256" key="4">
    <source>
        <dbReference type="ARBA" id="ARBA00022792"/>
    </source>
</evidence>
<evidence type="ECO:0000256" key="6">
    <source>
        <dbReference type="ARBA" id="ARBA00022927"/>
    </source>
</evidence>
<comment type="function">
    <text evidence="10">Mitochondrial intermembrane chaperone that participates in the import and insertion of some multi-pass transmembrane proteins into the mitochondrial inner membrane. Also required for the transfer of beta-barrel precursors from the TOM complex to the sorting and assembly machinery (SAM complex) of the outer membrane. Acts as a chaperone-like protein that protects the hydrophobic precursors from aggregation and guide them through the mitochondrial intermembrane space.</text>
</comment>
<keyword evidence="9 10" id="KW-1015">Disulfide bond</keyword>
<evidence type="ECO:0000313" key="13">
    <source>
        <dbReference type="Proteomes" id="UP000054144"/>
    </source>
</evidence>
<keyword evidence="8 10" id="KW-0496">Mitochondrion</keyword>
<keyword evidence="4 10" id="KW-0999">Mitochondrion inner membrane</keyword>